<dbReference type="Pfam" id="PF11563">
    <property type="entry name" value="Protoglobin"/>
    <property type="match status" value="1"/>
</dbReference>
<dbReference type="PANTHER" id="PTHR43531">
    <property type="entry name" value="PROTEIN ICFG"/>
    <property type="match status" value="1"/>
</dbReference>
<dbReference type="CDD" id="cd01068">
    <property type="entry name" value="globin_sensor"/>
    <property type="match status" value="1"/>
</dbReference>
<keyword evidence="1" id="KW-0145">Chemotaxis</keyword>
<dbReference type="PANTHER" id="PTHR43531:SF11">
    <property type="entry name" value="METHYL-ACCEPTING CHEMOTAXIS PROTEIN 3"/>
    <property type="match status" value="1"/>
</dbReference>
<feature type="domain" description="Methyl-accepting transducer" evidence="4">
    <location>
        <begin position="239"/>
        <end position="468"/>
    </location>
</feature>
<dbReference type="Gene3D" id="1.10.287.950">
    <property type="entry name" value="Methyl-accepting chemotaxis protein"/>
    <property type="match status" value="1"/>
</dbReference>
<organism evidence="5 6">
    <name type="scientific">Acetobacter sacchari</name>
    <dbReference type="NCBI Taxonomy" id="2661687"/>
    <lineage>
        <taxon>Bacteria</taxon>
        <taxon>Pseudomonadati</taxon>
        <taxon>Pseudomonadota</taxon>
        <taxon>Alphaproteobacteria</taxon>
        <taxon>Acetobacterales</taxon>
        <taxon>Acetobacteraceae</taxon>
        <taxon>Acetobacter</taxon>
    </lineage>
</organism>
<dbReference type="InterPro" id="IPR009050">
    <property type="entry name" value="Globin-like_sf"/>
</dbReference>
<dbReference type="RefSeq" id="WP_207882055.1">
    <property type="nucleotide sequence ID" value="NZ_JAFVMF010000014.1"/>
</dbReference>
<dbReference type="PROSITE" id="PS50111">
    <property type="entry name" value="CHEMOTAXIS_TRANSDUC_2"/>
    <property type="match status" value="1"/>
</dbReference>
<proteinExistence type="inferred from homology"/>
<dbReference type="Pfam" id="PF00015">
    <property type="entry name" value="MCPsignal"/>
    <property type="match status" value="1"/>
</dbReference>
<dbReference type="InterPro" id="IPR004089">
    <property type="entry name" value="MCPsignal_dom"/>
</dbReference>
<dbReference type="SUPFAM" id="SSF46458">
    <property type="entry name" value="Globin-like"/>
    <property type="match status" value="1"/>
</dbReference>
<reference evidence="5 6" key="1">
    <citation type="submission" date="2021-03" db="EMBL/GenBank/DDBJ databases">
        <title>The complete genome sequence of Acetobacter sacchari TBRC 11175.</title>
        <authorList>
            <person name="Charoenyingcharoen P."/>
            <person name="Yukphan P."/>
        </authorList>
    </citation>
    <scope>NUCLEOTIDE SEQUENCE [LARGE SCALE GENOMIC DNA]</scope>
    <source>
        <strain evidence="5 6">TBRC 11175</strain>
    </source>
</reference>
<dbReference type="InterPro" id="IPR039379">
    <property type="entry name" value="Protoglobin_sensor_dom"/>
</dbReference>
<dbReference type="Proteomes" id="UP000664771">
    <property type="component" value="Unassembled WGS sequence"/>
</dbReference>
<evidence type="ECO:0000313" key="6">
    <source>
        <dbReference type="Proteomes" id="UP000664771"/>
    </source>
</evidence>
<comment type="caution">
    <text evidence="5">The sequence shown here is derived from an EMBL/GenBank/DDBJ whole genome shotgun (WGS) entry which is preliminary data.</text>
</comment>
<dbReference type="InterPro" id="IPR051310">
    <property type="entry name" value="MCP_chemotaxis"/>
</dbReference>
<keyword evidence="6" id="KW-1185">Reference proteome</keyword>
<evidence type="ECO:0000256" key="3">
    <source>
        <dbReference type="PROSITE-ProRule" id="PRU00284"/>
    </source>
</evidence>
<comment type="similarity">
    <text evidence="2">Belongs to the methyl-accepting chemotaxis (MCP) protein family.</text>
</comment>
<sequence>MNNLHDDIQRKLQFLGLGTRECDIIRSAQPDIMKAIPAGLDLFYEKILQVSELSSFFENSEHIKSAKGRQKSHWHSVTDAKFGSDYITAVTAIGNMHAKLGLNPGWYIAGYSVLLGEVVRSVIKDAWPSSKRSLFSAPAPKSGGEELGEQIALLIKVVLLDMDLAISTYLENLEGARVRAQEARIASLDTLASALDRVAEGDLLLGDYEALSHDGGRLEGAFANVINGLSEIILEVRHSSESVEVGAREIRKASEEVLQRISEQTTGPQSVCNTIGPLADSVKSVAQRAKSADAAVSLCGREARQSRTVVAETIAAVDQIAESCGKISQIIGLIEEIALQTNLLALNAGVEASRAGDAGRGFSVVAKEVRALAQRSAGAAKETRALITTIGEDVTKGVKLVNETGVALESISRSVVDAGGLVGEIAEAAEEQALRIDEINAGVVTLEREMRSNAAMMRRTTGVSHELARNSTHLMQLVMNFKVHDQKRRQRVSTGREQVATFPP</sequence>
<protein>
    <submittedName>
        <fullName evidence="5">Globin-coupled sensor protein</fullName>
    </submittedName>
</protein>
<dbReference type="InterPro" id="IPR012292">
    <property type="entry name" value="Globin/Proto"/>
</dbReference>
<dbReference type="SMART" id="SM00283">
    <property type="entry name" value="MA"/>
    <property type="match status" value="1"/>
</dbReference>
<keyword evidence="3" id="KW-0807">Transducer</keyword>
<dbReference type="SUPFAM" id="SSF58104">
    <property type="entry name" value="Methyl-accepting chemotaxis protein (MCP) signaling domain"/>
    <property type="match status" value="1"/>
</dbReference>
<accession>A0ABS3LY18</accession>
<evidence type="ECO:0000313" key="5">
    <source>
        <dbReference type="EMBL" id="MBO1360805.1"/>
    </source>
</evidence>
<evidence type="ECO:0000256" key="1">
    <source>
        <dbReference type="ARBA" id="ARBA00022500"/>
    </source>
</evidence>
<gene>
    <name evidence="5" type="ORF">J2D73_13525</name>
</gene>
<dbReference type="InterPro" id="IPR044398">
    <property type="entry name" value="Globin-sensor_dom"/>
</dbReference>
<dbReference type="EMBL" id="JAFVMF010000014">
    <property type="protein sequence ID" value="MBO1360805.1"/>
    <property type="molecule type" value="Genomic_DNA"/>
</dbReference>
<evidence type="ECO:0000256" key="2">
    <source>
        <dbReference type="ARBA" id="ARBA00029447"/>
    </source>
</evidence>
<evidence type="ECO:0000259" key="4">
    <source>
        <dbReference type="PROSITE" id="PS50111"/>
    </source>
</evidence>
<dbReference type="Gene3D" id="1.10.490.10">
    <property type="entry name" value="Globins"/>
    <property type="match status" value="1"/>
</dbReference>
<name>A0ABS3LY18_9PROT</name>